<dbReference type="SUPFAM" id="SSF48264">
    <property type="entry name" value="Cytochrome P450"/>
    <property type="match status" value="1"/>
</dbReference>
<keyword evidence="3" id="KW-1185">Reference proteome</keyword>
<organism evidence="2 3">
    <name type="scientific">Streptomyces yaizuensis</name>
    <dbReference type="NCBI Taxonomy" id="2989713"/>
    <lineage>
        <taxon>Bacteria</taxon>
        <taxon>Bacillati</taxon>
        <taxon>Actinomycetota</taxon>
        <taxon>Actinomycetes</taxon>
        <taxon>Kitasatosporales</taxon>
        <taxon>Streptomycetaceae</taxon>
        <taxon>Streptomyces</taxon>
    </lineage>
</organism>
<protein>
    <submittedName>
        <fullName evidence="2">Cytochrome P450</fullName>
    </submittedName>
</protein>
<name>A0ABQ5P9A5_9ACTN</name>
<proteinExistence type="inferred from homology"/>
<dbReference type="InterPro" id="IPR002397">
    <property type="entry name" value="Cyt_P450_B"/>
</dbReference>
<dbReference type="InterPro" id="IPR036396">
    <property type="entry name" value="Cyt_P450_sf"/>
</dbReference>
<dbReference type="InterPro" id="IPR001128">
    <property type="entry name" value="Cyt_P450"/>
</dbReference>
<evidence type="ECO:0000256" key="1">
    <source>
        <dbReference type="ARBA" id="ARBA00010617"/>
    </source>
</evidence>
<dbReference type="CDD" id="cd11032">
    <property type="entry name" value="P450_EryK-like"/>
    <property type="match status" value="1"/>
</dbReference>
<evidence type="ECO:0000313" key="2">
    <source>
        <dbReference type="EMBL" id="GLF99146.1"/>
    </source>
</evidence>
<comment type="caution">
    <text evidence="2">The sequence shown here is derived from an EMBL/GenBank/DDBJ whole genome shotgun (WGS) entry which is preliminary data.</text>
</comment>
<dbReference type="PANTHER" id="PTHR46696:SF6">
    <property type="entry name" value="P450, PUTATIVE (EUROFUNG)-RELATED"/>
    <property type="match status" value="1"/>
</dbReference>
<gene>
    <name evidence="2" type="ORF">SYYSPA8_32635</name>
</gene>
<dbReference type="PRINTS" id="PR00359">
    <property type="entry name" value="BP450"/>
</dbReference>
<dbReference type="Gene3D" id="1.10.630.10">
    <property type="entry name" value="Cytochrome P450"/>
    <property type="match status" value="1"/>
</dbReference>
<reference evidence="2 3" key="1">
    <citation type="submission" date="2022-10" db="EMBL/GenBank/DDBJ databases">
        <title>Draft genome sequence of Streptomyces sp. YSPA8.</title>
        <authorList>
            <person name="Moriuchi R."/>
            <person name="Dohra H."/>
            <person name="Yamamura H."/>
            <person name="Kodani S."/>
        </authorList>
    </citation>
    <scope>NUCLEOTIDE SEQUENCE [LARGE SCALE GENOMIC DNA]</scope>
    <source>
        <strain evidence="2 3">YSPA8</strain>
    </source>
</reference>
<comment type="similarity">
    <text evidence="1">Belongs to the cytochrome P450 family.</text>
</comment>
<accession>A0ABQ5P9A5</accession>
<dbReference type="Proteomes" id="UP001291653">
    <property type="component" value="Unassembled WGS sequence"/>
</dbReference>
<dbReference type="RefSeq" id="WP_323451099.1">
    <property type="nucleotide sequence ID" value="NZ_BSBI01000018.1"/>
</dbReference>
<sequence>MTSPVDQWGIHPDHFWLRGERPAEQISYDDELKIWNVYGYAECAEILSNPKVFSSDMMRLDPIKLDEAIVEGDFSHTDPPQHRKLRGLVDHAFTPKLVARLESRVSTVIGELLDEIADRPRFDLMKDFAAPLPLVMISDLMGVPAADRALLRTWMDKMLDGGEEFESPEEQLAGQEELEQELSLLWEMRDYWRDLAVARRAKPQEDLISELVAAEIDGERLNDSQISNICNRLMVNGHLTTAMLIGNTILCLDAFPDQNDRARADRSLVPGLIEESMRFMSPICGVGRATNTDAKIGGTVIPKDQMLIAWTGAANRDERQFADPDTFDLERTPNAHLGLGRGIHFCVGRQLARMEGKAAINALLDRYPSITTDPDRPPTFLQVVDADGVDTLPVIASPA</sequence>
<dbReference type="EMBL" id="BSBI01000018">
    <property type="protein sequence ID" value="GLF99146.1"/>
    <property type="molecule type" value="Genomic_DNA"/>
</dbReference>
<dbReference type="Pfam" id="PF00067">
    <property type="entry name" value="p450"/>
    <property type="match status" value="1"/>
</dbReference>
<dbReference type="PANTHER" id="PTHR46696">
    <property type="entry name" value="P450, PUTATIVE (EUROFUNG)-RELATED"/>
    <property type="match status" value="1"/>
</dbReference>
<evidence type="ECO:0000313" key="3">
    <source>
        <dbReference type="Proteomes" id="UP001291653"/>
    </source>
</evidence>